<keyword evidence="5" id="KW-0274">FAD</keyword>
<comment type="cofactor">
    <cofactor evidence="1">
        <name>FAD</name>
        <dbReference type="ChEBI" id="CHEBI:57692"/>
    </cofactor>
</comment>
<dbReference type="PROSITE" id="PS51296">
    <property type="entry name" value="RIESKE"/>
    <property type="match status" value="1"/>
</dbReference>
<dbReference type="AlphaFoldDB" id="A0A1D2M5R0"/>
<dbReference type="GO" id="GO:0016651">
    <property type="term" value="F:oxidoreductase activity, acting on NAD(P)H"/>
    <property type="evidence" value="ECO:0007669"/>
    <property type="project" value="TreeGrafter"/>
</dbReference>
<dbReference type="OrthoDB" id="432169at2759"/>
<evidence type="ECO:0000256" key="1">
    <source>
        <dbReference type="ARBA" id="ARBA00001974"/>
    </source>
</evidence>
<dbReference type="Pfam" id="PF07992">
    <property type="entry name" value="Pyr_redox_2"/>
    <property type="match status" value="1"/>
</dbReference>
<sequence>MGSNLSCRRNKPAVQIDSSMKEYEIGHEDNWEDNEVKEIKITPEYSILVYLRDNLFYAFGSKCPHKGAPLINGTIVDKTVKCALHGSEFDIESGLCEDYPAYEGIPTFQIVNVLGRLKVLMKEPGVYSISRPLGKIFSHQRVAVAIGSGASAVAFAQSLREGRWEGRILLISKDNFLPYDKTRLSETVNLSAENLKLKDADWFQHLGIELRLNTIVHRVDMVKRKLYVDGSPVPVPYTKLFIGTGSRGRLPTSRLVPGINLKNIYTISDIHEAQRVYDVSKGKTVVIEGSGFIAMELVSTMKKHAKMIYIVTRQKRPFQTVLGETVGKALQRHIMTDVKNVEFFTFDEIRSITGNDKGEVKMVKTLKKREINCDVVVYAIGSVPNSELFSAADKRGIISKTKHIVVNEFCETNVTDVYAGGDVALVPLDCAVTGTATIAHWNFASYTGKIAAARILHVNESFGDHYDESIIFGDIYDNLKFCVLYRRERKILACATVNADPIAARVSFNIGDHFQWEPGVYPKIITDTFPELPILGEEFFGFKLDRETCITLYDSQSTTEEVVRRGNRQFDTLQYKDTEFPLGLAEDKQMNFVFML</sequence>
<dbReference type="Gene3D" id="3.50.50.60">
    <property type="entry name" value="FAD/NAD(P)-binding domain"/>
    <property type="match status" value="2"/>
</dbReference>
<proteinExistence type="predicted"/>
<keyword evidence="6" id="KW-0560">Oxidoreductase</keyword>
<feature type="domain" description="Rieske" evidence="9">
    <location>
        <begin position="23"/>
        <end position="119"/>
    </location>
</feature>
<keyword evidence="11" id="KW-1185">Reference proteome</keyword>
<protein>
    <submittedName>
        <fullName evidence="10">Apoptosis-inducing factor 3</fullName>
    </submittedName>
</protein>
<keyword evidence="7" id="KW-0408">Iron</keyword>
<evidence type="ECO:0000313" key="10">
    <source>
        <dbReference type="EMBL" id="ODM88308.1"/>
    </source>
</evidence>
<keyword evidence="4" id="KW-0479">Metal-binding</keyword>
<dbReference type="InterPro" id="IPR036922">
    <property type="entry name" value="Rieske_2Fe-2S_sf"/>
</dbReference>
<evidence type="ECO:0000256" key="2">
    <source>
        <dbReference type="ARBA" id="ARBA00022630"/>
    </source>
</evidence>
<name>A0A1D2M5R0_ORCCI</name>
<dbReference type="Pfam" id="PF00355">
    <property type="entry name" value="Rieske"/>
    <property type="match status" value="1"/>
</dbReference>
<dbReference type="GO" id="GO:0046872">
    <property type="term" value="F:metal ion binding"/>
    <property type="evidence" value="ECO:0007669"/>
    <property type="project" value="UniProtKB-KW"/>
</dbReference>
<organism evidence="10 11">
    <name type="scientific">Orchesella cincta</name>
    <name type="common">Springtail</name>
    <name type="synonym">Podura cincta</name>
    <dbReference type="NCBI Taxonomy" id="48709"/>
    <lineage>
        <taxon>Eukaryota</taxon>
        <taxon>Metazoa</taxon>
        <taxon>Ecdysozoa</taxon>
        <taxon>Arthropoda</taxon>
        <taxon>Hexapoda</taxon>
        <taxon>Collembola</taxon>
        <taxon>Entomobryomorpha</taxon>
        <taxon>Entomobryoidea</taxon>
        <taxon>Orchesellidae</taxon>
        <taxon>Orchesellinae</taxon>
        <taxon>Orchesella</taxon>
    </lineage>
</organism>
<evidence type="ECO:0000259" key="9">
    <source>
        <dbReference type="PROSITE" id="PS51296"/>
    </source>
</evidence>
<dbReference type="GO" id="GO:0051537">
    <property type="term" value="F:2 iron, 2 sulfur cluster binding"/>
    <property type="evidence" value="ECO:0007669"/>
    <property type="project" value="UniProtKB-KW"/>
</dbReference>
<evidence type="ECO:0000256" key="4">
    <source>
        <dbReference type="ARBA" id="ARBA00022723"/>
    </source>
</evidence>
<dbReference type="PANTHER" id="PTHR43557">
    <property type="entry name" value="APOPTOSIS-INDUCING FACTOR 1"/>
    <property type="match status" value="1"/>
</dbReference>
<accession>A0A1D2M5R0</accession>
<dbReference type="OMA" id="PRCTHYG"/>
<dbReference type="InterPro" id="IPR017941">
    <property type="entry name" value="Rieske_2Fe-2S"/>
</dbReference>
<dbReference type="GO" id="GO:0005737">
    <property type="term" value="C:cytoplasm"/>
    <property type="evidence" value="ECO:0007669"/>
    <property type="project" value="TreeGrafter"/>
</dbReference>
<evidence type="ECO:0000256" key="3">
    <source>
        <dbReference type="ARBA" id="ARBA00022714"/>
    </source>
</evidence>
<evidence type="ECO:0000256" key="8">
    <source>
        <dbReference type="ARBA" id="ARBA00023014"/>
    </source>
</evidence>
<dbReference type="PRINTS" id="PR00368">
    <property type="entry name" value="FADPNR"/>
</dbReference>
<dbReference type="Gene3D" id="2.102.10.10">
    <property type="entry name" value="Rieske [2Fe-2S] iron-sulphur domain"/>
    <property type="match status" value="1"/>
</dbReference>
<keyword evidence="8" id="KW-0411">Iron-sulfur</keyword>
<keyword evidence="3" id="KW-0001">2Fe-2S</keyword>
<dbReference type="InterPro" id="IPR050446">
    <property type="entry name" value="FAD-oxidoreductase/Apoptosis"/>
</dbReference>
<dbReference type="PANTHER" id="PTHR43557:SF2">
    <property type="entry name" value="RIESKE DOMAIN-CONTAINING PROTEIN-RELATED"/>
    <property type="match status" value="1"/>
</dbReference>
<dbReference type="InterPro" id="IPR036188">
    <property type="entry name" value="FAD/NAD-bd_sf"/>
</dbReference>
<evidence type="ECO:0000256" key="6">
    <source>
        <dbReference type="ARBA" id="ARBA00023002"/>
    </source>
</evidence>
<dbReference type="EMBL" id="LJIJ01003790">
    <property type="protein sequence ID" value="ODM88308.1"/>
    <property type="molecule type" value="Genomic_DNA"/>
</dbReference>
<dbReference type="Proteomes" id="UP000094527">
    <property type="component" value="Unassembled WGS sequence"/>
</dbReference>
<gene>
    <name evidence="10" type="ORF">Ocin01_18376</name>
</gene>
<reference evidence="10 11" key="1">
    <citation type="journal article" date="2016" name="Genome Biol. Evol.">
        <title>Gene Family Evolution Reflects Adaptation to Soil Environmental Stressors in the Genome of the Collembolan Orchesella cincta.</title>
        <authorList>
            <person name="Faddeeva-Vakhrusheva A."/>
            <person name="Derks M.F."/>
            <person name="Anvar S.Y."/>
            <person name="Agamennone V."/>
            <person name="Suring W."/>
            <person name="Smit S."/>
            <person name="van Straalen N.M."/>
            <person name="Roelofs D."/>
        </authorList>
    </citation>
    <scope>NUCLEOTIDE SEQUENCE [LARGE SCALE GENOMIC DNA]</scope>
    <source>
        <tissue evidence="10">Mixed pool</tissue>
    </source>
</reference>
<keyword evidence="2" id="KW-0285">Flavoprotein</keyword>
<evidence type="ECO:0000313" key="11">
    <source>
        <dbReference type="Proteomes" id="UP000094527"/>
    </source>
</evidence>
<evidence type="ECO:0000256" key="7">
    <source>
        <dbReference type="ARBA" id="ARBA00023004"/>
    </source>
</evidence>
<evidence type="ECO:0000256" key="5">
    <source>
        <dbReference type="ARBA" id="ARBA00022827"/>
    </source>
</evidence>
<dbReference type="SUPFAM" id="SSF51905">
    <property type="entry name" value="FAD/NAD(P)-binding domain"/>
    <property type="match status" value="1"/>
</dbReference>
<comment type="caution">
    <text evidence="10">The sequence shown here is derived from an EMBL/GenBank/DDBJ whole genome shotgun (WGS) entry which is preliminary data.</text>
</comment>
<dbReference type="STRING" id="48709.A0A1D2M5R0"/>
<dbReference type="InterPro" id="IPR023753">
    <property type="entry name" value="FAD/NAD-binding_dom"/>
</dbReference>
<dbReference type="SUPFAM" id="SSF50022">
    <property type="entry name" value="ISP domain"/>
    <property type="match status" value="1"/>
</dbReference>